<proteinExistence type="predicted"/>
<dbReference type="EMBL" id="JAVHJM010000015">
    <property type="protein sequence ID" value="KAK6497200.1"/>
    <property type="molecule type" value="Genomic_DNA"/>
</dbReference>
<reference evidence="2 3" key="1">
    <citation type="submission" date="2019-10" db="EMBL/GenBank/DDBJ databases">
        <authorList>
            <person name="Palmer J.M."/>
        </authorList>
    </citation>
    <scope>NUCLEOTIDE SEQUENCE [LARGE SCALE GENOMIC DNA]</scope>
    <source>
        <strain evidence="2 3">TWF506</strain>
    </source>
</reference>
<protein>
    <submittedName>
        <fullName evidence="2">Uncharacterized protein</fullName>
    </submittedName>
</protein>
<dbReference type="AlphaFoldDB" id="A0AAN8NJB0"/>
<organism evidence="2 3">
    <name type="scientific">Arthrobotrys conoides</name>
    <dbReference type="NCBI Taxonomy" id="74498"/>
    <lineage>
        <taxon>Eukaryota</taxon>
        <taxon>Fungi</taxon>
        <taxon>Dikarya</taxon>
        <taxon>Ascomycota</taxon>
        <taxon>Pezizomycotina</taxon>
        <taxon>Orbiliomycetes</taxon>
        <taxon>Orbiliales</taxon>
        <taxon>Orbiliaceae</taxon>
        <taxon>Arthrobotrys</taxon>
    </lineage>
</organism>
<feature type="compositionally biased region" description="Basic and acidic residues" evidence="1">
    <location>
        <begin position="30"/>
        <end position="49"/>
    </location>
</feature>
<evidence type="ECO:0000256" key="1">
    <source>
        <dbReference type="SAM" id="MobiDB-lite"/>
    </source>
</evidence>
<keyword evidence="3" id="KW-1185">Reference proteome</keyword>
<comment type="caution">
    <text evidence="2">The sequence shown here is derived from an EMBL/GenBank/DDBJ whole genome shotgun (WGS) entry which is preliminary data.</text>
</comment>
<feature type="region of interest" description="Disordered" evidence="1">
    <location>
        <begin position="29"/>
        <end position="53"/>
    </location>
</feature>
<accession>A0AAN8NJB0</accession>
<evidence type="ECO:0000313" key="3">
    <source>
        <dbReference type="Proteomes" id="UP001307849"/>
    </source>
</evidence>
<gene>
    <name evidence="2" type="ORF">TWF506_004675</name>
</gene>
<sequence>MAMEGCSWWCSRCRKYHYDNTHLPHAHVNTHPDNHYSEPDSRRAVDPKRHSNGTSAIDLWLGSQPTLGAPVPWASPDPYTGLAPFSTPPVSQSHHQPFNYPNQYQAIDRNSSNSTLQLQHNFSFQESSLHDSPGTFADPKFEPLPTQVGFASGYYQPGPIDVLASGASGPDTTVGPNEKRTWENLVAELKYELSAVLPQSSIKRPRALKDFSRQIGLSDLIISEDVDSPSPQSVHHGAQLPDNSRLYLACCRHDECTHHYWGVCKKKVGDNLYQKHQKIHHGIWAQDRSVNTRYIVLGPYLKTAVWLFFQCHPNYTTQARA</sequence>
<dbReference type="Proteomes" id="UP001307849">
    <property type="component" value="Unassembled WGS sequence"/>
</dbReference>
<evidence type="ECO:0000313" key="2">
    <source>
        <dbReference type="EMBL" id="KAK6497200.1"/>
    </source>
</evidence>
<name>A0AAN8NJB0_9PEZI</name>